<reference evidence="11 12" key="1">
    <citation type="journal article" date="2013" name="Nature">
        <title>The genomes of four tapeworm species reveal adaptations to parasitism.</title>
        <authorList>
            <person name="Tsai I.J."/>
            <person name="Zarowiecki M."/>
            <person name="Holroyd N."/>
            <person name="Garciarrubio A."/>
            <person name="Sanchez-Flores A."/>
            <person name="Brooks K.L."/>
            <person name="Tracey A."/>
            <person name="Bobes R.J."/>
            <person name="Fragoso G."/>
            <person name="Sciutto E."/>
            <person name="Aslett M."/>
            <person name="Beasley H."/>
            <person name="Bennett H.M."/>
            <person name="Cai J."/>
            <person name="Camicia F."/>
            <person name="Clark R."/>
            <person name="Cucher M."/>
            <person name="De Silva N."/>
            <person name="Day T.A."/>
            <person name="Deplazes P."/>
            <person name="Estrada K."/>
            <person name="Fernandez C."/>
            <person name="Holland P.W."/>
            <person name="Hou J."/>
            <person name="Hu S."/>
            <person name="Huckvale T."/>
            <person name="Hung S.S."/>
            <person name="Kamenetzky L."/>
            <person name="Keane J.A."/>
            <person name="Kiss F."/>
            <person name="Koziol U."/>
            <person name="Lambert O."/>
            <person name="Liu K."/>
            <person name="Luo X."/>
            <person name="Luo Y."/>
            <person name="Macchiaroli N."/>
            <person name="Nichol S."/>
            <person name="Paps J."/>
            <person name="Parkinson J."/>
            <person name="Pouchkina-Stantcheva N."/>
            <person name="Riddiford N."/>
            <person name="Rosenzvit M."/>
            <person name="Salinas G."/>
            <person name="Wasmuth J.D."/>
            <person name="Zamanian M."/>
            <person name="Zheng Y."/>
            <person name="Cai X."/>
            <person name="Soberon X."/>
            <person name="Olson P.D."/>
            <person name="Laclette J.P."/>
            <person name="Brehm K."/>
            <person name="Berriman M."/>
            <person name="Garciarrubio A."/>
            <person name="Bobes R.J."/>
            <person name="Fragoso G."/>
            <person name="Sanchez-Flores A."/>
            <person name="Estrada K."/>
            <person name="Cevallos M.A."/>
            <person name="Morett E."/>
            <person name="Gonzalez V."/>
            <person name="Portillo T."/>
            <person name="Ochoa-Leyva A."/>
            <person name="Jose M.V."/>
            <person name="Sciutto E."/>
            <person name="Landa A."/>
            <person name="Jimenez L."/>
            <person name="Valdes V."/>
            <person name="Carrero J.C."/>
            <person name="Larralde C."/>
            <person name="Morales-Montor J."/>
            <person name="Limon-Lason J."/>
            <person name="Soberon X."/>
            <person name="Laclette J.P."/>
        </authorList>
    </citation>
    <scope>NUCLEOTIDE SEQUENCE [LARGE SCALE GENOMIC DNA]</scope>
</reference>
<evidence type="ECO:0000256" key="7">
    <source>
        <dbReference type="ARBA" id="ARBA00022989"/>
    </source>
</evidence>
<evidence type="ECO:0000256" key="8">
    <source>
        <dbReference type="ARBA" id="ARBA00023034"/>
    </source>
</evidence>
<reference evidence="11" key="2">
    <citation type="submission" date="2014-06" db="EMBL/GenBank/DDBJ databases">
        <authorList>
            <person name="Aslett M."/>
        </authorList>
    </citation>
    <scope>NUCLEOTIDE SEQUENCE</scope>
</reference>
<dbReference type="WBParaSite" id="EgrG_000549000">
    <property type="protein sequence ID" value="EgrG_000549000"/>
    <property type="gene ID" value="EgrG_000549000"/>
</dbReference>
<keyword evidence="3 10" id="KW-0328">Glycosyltransferase</keyword>
<dbReference type="GO" id="GO:0000139">
    <property type="term" value="C:Golgi membrane"/>
    <property type="evidence" value="ECO:0007669"/>
    <property type="project" value="UniProtKB-SubCell"/>
</dbReference>
<dbReference type="Proteomes" id="UP000492820">
    <property type="component" value="Unassembled WGS sequence"/>
</dbReference>
<keyword evidence="7" id="KW-1133">Transmembrane helix</keyword>
<dbReference type="EMBL" id="LK028582">
    <property type="protein sequence ID" value="CDS21079.1"/>
    <property type="molecule type" value="Genomic_DNA"/>
</dbReference>
<evidence type="ECO:0000313" key="13">
    <source>
        <dbReference type="WBParaSite" id="EgrG_000549000"/>
    </source>
</evidence>
<comment type="subcellular location">
    <subcellularLocation>
        <location evidence="1 10">Golgi apparatus membrane</location>
        <topology evidence="1 10">Single-pass type II membrane protein</topology>
    </subcellularLocation>
</comment>
<evidence type="ECO:0000256" key="6">
    <source>
        <dbReference type="ARBA" id="ARBA00022968"/>
    </source>
</evidence>
<evidence type="ECO:0000256" key="2">
    <source>
        <dbReference type="ARBA" id="ARBA00008661"/>
    </source>
</evidence>
<evidence type="ECO:0000256" key="4">
    <source>
        <dbReference type="ARBA" id="ARBA00022679"/>
    </source>
</evidence>
<keyword evidence="5" id="KW-0812">Transmembrane</keyword>
<gene>
    <name evidence="11" type="ORF">EgrG_000549000</name>
</gene>
<dbReference type="GO" id="GO:0016758">
    <property type="term" value="F:hexosyltransferase activity"/>
    <property type="evidence" value="ECO:0007669"/>
    <property type="project" value="InterPro"/>
</dbReference>
<dbReference type="PANTHER" id="PTHR11214:SF349">
    <property type="entry name" value="BETA-1,3-GALACTOSYLTRANSFERASE BRN"/>
    <property type="match status" value="1"/>
</dbReference>
<keyword evidence="4 11" id="KW-0808">Transferase</keyword>
<dbReference type="GO" id="GO:0006493">
    <property type="term" value="P:protein O-linked glycosylation"/>
    <property type="evidence" value="ECO:0007669"/>
    <property type="project" value="TreeGrafter"/>
</dbReference>
<name>A0A068WTR4_ECHGR</name>
<dbReference type="PROSITE" id="PS51257">
    <property type="entry name" value="PROKAR_LIPOPROTEIN"/>
    <property type="match status" value="1"/>
</dbReference>
<keyword evidence="9" id="KW-0472">Membrane</keyword>
<proteinExistence type="inferred from homology"/>
<keyword evidence="6" id="KW-0735">Signal-anchor</keyword>
<dbReference type="AlphaFoldDB" id="A0A068WTR4"/>
<dbReference type="GO" id="GO:0008194">
    <property type="term" value="F:UDP-glycosyltransferase activity"/>
    <property type="evidence" value="ECO:0007669"/>
    <property type="project" value="TreeGrafter"/>
</dbReference>
<reference evidence="13" key="3">
    <citation type="submission" date="2020-10" db="UniProtKB">
        <authorList>
            <consortium name="WormBaseParasite"/>
        </authorList>
    </citation>
    <scope>IDENTIFICATION</scope>
</reference>
<dbReference type="PANTHER" id="PTHR11214">
    <property type="entry name" value="BETA-1,3-N-ACETYLGLUCOSAMINYLTRANSFERASE"/>
    <property type="match status" value="1"/>
</dbReference>
<evidence type="ECO:0000256" key="5">
    <source>
        <dbReference type="ARBA" id="ARBA00022692"/>
    </source>
</evidence>
<keyword evidence="8 10" id="KW-0333">Golgi apparatus</keyword>
<evidence type="ECO:0000313" key="11">
    <source>
        <dbReference type="EMBL" id="CDS21079.1"/>
    </source>
</evidence>
<evidence type="ECO:0000256" key="9">
    <source>
        <dbReference type="ARBA" id="ARBA00023136"/>
    </source>
</evidence>
<evidence type="ECO:0000313" key="12">
    <source>
        <dbReference type="Proteomes" id="UP000492820"/>
    </source>
</evidence>
<dbReference type="EC" id="2.4.1.-" evidence="10"/>
<sequence length="459" mass="53031">MRCSLKNYCQFTALSSCIVLTIIFSVNIKTLNYVPVENRSENPVCKWPPKTVEESYQWESGFDISICVRPDNNAFMNEGVKLYPIESLFKNATSEYGVSFEDLAKLPRKIWRTVRYPEVYKTYPQDVPLRQIVKDIKAGKPVSFIPKYNFPIRLLATSKSVCHAGSKHDLVLVIKSSVFRWDVRNSFREFMRLENKRYPSLNVGYVFSVGIPRQHGGRLFNRDGHVMNLTGPDGDQLEAFEGKAAEVMEKLNEEIAIHDDIVMADYEDTYYNLTFKTVTNYRWMSAFCGAENVKLFMTMDDDHRVNLSMVDAFMKRIPEKKRRYSTFGYIADYDLAYRSPLKKWFLSYSEFPWDKMYPYLRGFAQIIGPGVVDDMAIGTAYTRYNYAPEDVFLGMVAYKLGIPIFNENSMFDHDLYVETNKEGRPAMVALTLIECGFYRCYSHISNNGVSSDNCKAQNS</sequence>
<dbReference type="InterPro" id="IPR002659">
    <property type="entry name" value="Glyco_trans_31"/>
</dbReference>
<dbReference type="OrthoDB" id="2139606at2759"/>
<dbReference type="Gene3D" id="3.90.550.50">
    <property type="match status" value="1"/>
</dbReference>
<accession>A0A068WTR4</accession>
<evidence type="ECO:0000256" key="3">
    <source>
        <dbReference type="ARBA" id="ARBA00022676"/>
    </source>
</evidence>
<organism evidence="11">
    <name type="scientific">Echinococcus granulosus</name>
    <name type="common">Hydatid tapeworm</name>
    <dbReference type="NCBI Taxonomy" id="6210"/>
    <lineage>
        <taxon>Eukaryota</taxon>
        <taxon>Metazoa</taxon>
        <taxon>Spiralia</taxon>
        <taxon>Lophotrochozoa</taxon>
        <taxon>Platyhelminthes</taxon>
        <taxon>Cestoda</taxon>
        <taxon>Eucestoda</taxon>
        <taxon>Cyclophyllidea</taxon>
        <taxon>Taeniidae</taxon>
        <taxon>Echinococcus</taxon>
        <taxon>Echinococcus granulosus group</taxon>
    </lineage>
</organism>
<evidence type="ECO:0000256" key="1">
    <source>
        <dbReference type="ARBA" id="ARBA00004323"/>
    </source>
</evidence>
<protein>
    <recommendedName>
        <fullName evidence="10">Hexosyltransferase</fullName>
        <ecNumber evidence="10">2.4.1.-</ecNumber>
    </recommendedName>
</protein>
<comment type="similarity">
    <text evidence="2 10">Belongs to the glycosyltransferase 31 family.</text>
</comment>
<dbReference type="Pfam" id="PF01762">
    <property type="entry name" value="Galactosyl_T"/>
    <property type="match status" value="1"/>
</dbReference>
<evidence type="ECO:0000256" key="10">
    <source>
        <dbReference type="RuleBase" id="RU363063"/>
    </source>
</evidence>